<reference evidence="1" key="1">
    <citation type="submission" date="2023-07" db="EMBL/GenBank/DDBJ databases">
        <authorList>
            <person name="Aktuganov G."/>
            <person name="Boyko T."/>
            <person name="Delegan Y."/>
            <person name="Galimzianova N."/>
            <person name="Gilvanova E."/>
            <person name="Korobov V."/>
            <person name="Kuzmina L."/>
            <person name="Melentiev A."/>
            <person name="Milman P."/>
            <person name="Ryabova A."/>
            <person name="Stupak E."/>
            <person name="Yasakov T."/>
            <person name="Zharikova N."/>
            <person name="Zhurenko E."/>
        </authorList>
    </citation>
    <scope>NUCLEOTIDE SEQUENCE</scope>
    <source>
        <strain evidence="1">IB-739</strain>
    </source>
</reference>
<organism evidence="1 2">
    <name type="scientific">Paenibacillus ehimensis</name>
    <dbReference type="NCBI Taxonomy" id="79264"/>
    <lineage>
        <taxon>Bacteria</taxon>
        <taxon>Bacillati</taxon>
        <taxon>Bacillota</taxon>
        <taxon>Bacilli</taxon>
        <taxon>Bacillales</taxon>
        <taxon>Paenibacillaceae</taxon>
        <taxon>Paenibacillus</taxon>
    </lineage>
</organism>
<proteinExistence type="predicted"/>
<comment type="caution">
    <text evidence="1">The sequence shown here is derived from an EMBL/GenBank/DDBJ whole genome shotgun (WGS) entry which is preliminary data.</text>
</comment>
<gene>
    <name evidence="1" type="ORF">Q3C12_08850</name>
</gene>
<protein>
    <submittedName>
        <fullName evidence="1">Uncharacterized protein</fullName>
    </submittedName>
</protein>
<accession>A0ABT8V6N6</accession>
<dbReference type="EMBL" id="JAUMKJ010000009">
    <property type="protein sequence ID" value="MDO3677110.1"/>
    <property type="molecule type" value="Genomic_DNA"/>
</dbReference>
<dbReference type="Proteomes" id="UP001168883">
    <property type="component" value="Unassembled WGS sequence"/>
</dbReference>
<evidence type="ECO:0000313" key="1">
    <source>
        <dbReference type="EMBL" id="MDO3677110.1"/>
    </source>
</evidence>
<keyword evidence="2" id="KW-1185">Reference proteome</keyword>
<sequence length="44" mass="5108">MDHWFRLLTDKVSEMRKTRAGLVRKEGAYNPAQCSQAIMEVLAR</sequence>
<dbReference type="RefSeq" id="WP_275452136.1">
    <property type="nucleotide sequence ID" value="NZ_JAUMKJ010000009.1"/>
</dbReference>
<evidence type="ECO:0000313" key="2">
    <source>
        <dbReference type="Proteomes" id="UP001168883"/>
    </source>
</evidence>
<name>A0ABT8V6N6_9BACL</name>